<organism evidence="1 2">
    <name type="scientific">Mariniflexile litorale</name>
    <dbReference type="NCBI Taxonomy" id="3045158"/>
    <lineage>
        <taxon>Bacteria</taxon>
        <taxon>Pseudomonadati</taxon>
        <taxon>Bacteroidota</taxon>
        <taxon>Flavobacteriia</taxon>
        <taxon>Flavobacteriales</taxon>
        <taxon>Flavobacteriaceae</taxon>
        <taxon>Mariniflexile</taxon>
    </lineage>
</organism>
<dbReference type="KEGG" id="mlil:QLS71_006410"/>
<gene>
    <name evidence="1" type="ORF">QLS71_006410</name>
</gene>
<protein>
    <recommendedName>
        <fullName evidence="3">DKNYY family protein</fullName>
    </recommendedName>
</protein>
<evidence type="ECO:0000313" key="1">
    <source>
        <dbReference type="EMBL" id="XBL15644.1"/>
    </source>
</evidence>
<accession>A0AAU7EJI6</accession>
<dbReference type="RefSeq" id="WP_308991858.1">
    <property type="nucleotide sequence ID" value="NZ_CP155618.1"/>
</dbReference>
<dbReference type="EMBL" id="CP155618">
    <property type="protein sequence ID" value="XBL15644.1"/>
    <property type="molecule type" value="Genomic_DNA"/>
</dbReference>
<evidence type="ECO:0000313" key="2">
    <source>
        <dbReference type="Proteomes" id="UP001224325"/>
    </source>
</evidence>
<proteinExistence type="predicted"/>
<sequence>MSKLFRVLIVFCLVNVSCKTDIDSKIVNECELFKIGNFKFYNPRVYDHPIIFEKGSHNLLDNHYVPVWYPGYCAIYKPSYFKSKEDYLKYVADKNIKYRSLSYYENLYEENRTNLKGLKENYHEDYHLLYRGTVSVKNVSSGNHYLLVAGRNYISEVSDYDKNTEFYEGKVSDMFAFIEEDGVYKSVDIDLVVGQFNKEQLSKVYDILSAKRLVKTVCVETVNTLMKTDFNSSTLPAWVSNKSELDE</sequence>
<dbReference type="AlphaFoldDB" id="A0AAU7EJI6"/>
<reference evidence="1" key="1">
    <citation type="submission" date="2024-04" db="EMBL/GenBank/DDBJ databases">
        <title>Mariniflexile litorale, isolated from the shallow sediments of the Sea of Japan.</title>
        <authorList>
            <person name="Romanenko L."/>
            <person name="Isaeva M."/>
        </authorList>
    </citation>
    <scope>NUCLEOTIDE SEQUENCE [LARGE SCALE GENOMIC DNA]</scope>
    <source>
        <strain evidence="1">KMM 9835</strain>
    </source>
</reference>
<evidence type="ECO:0008006" key="3">
    <source>
        <dbReference type="Google" id="ProtNLM"/>
    </source>
</evidence>
<name>A0AAU7EJI6_9FLAO</name>
<dbReference type="Proteomes" id="UP001224325">
    <property type="component" value="Chromosome"/>
</dbReference>
<keyword evidence="2" id="KW-1185">Reference proteome</keyword>